<evidence type="ECO:0000313" key="2">
    <source>
        <dbReference type="EMBL" id="NDL55609.1"/>
    </source>
</evidence>
<dbReference type="SUPFAM" id="SSF55961">
    <property type="entry name" value="Bet v1-like"/>
    <property type="match status" value="1"/>
</dbReference>
<dbReference type="Pfam" id="PF06240">
    <property type="entry name" value="COXG"/>
    <property type="match status" value="1"/>
</dbReference>
<keyword evidence="1" id="KW-0472">Membrane</keyword>
<name>A0A7K3LX52_9ACTN</name>
<organism evidence="2 3">
    <name type="scientific">Phytoactinopolyspora mesophila</name>
    <dbReference type="NCBI Taxonomy" id="2650750"/>
    <lineage>
        <taxon>Bacteria</taxon>
        <taxon>Bacillati</taxon>
        <taxon>Actinomycetota</taxon>
        <taxon>Actinomycetes</taxon>
        <taxon>Jiangellales</taxon>
        <taxon>Jiangellaceae</taxon>
        <taxon>Phytoactinopolyspora</taxon>
    </lineage>
</organism>
<dbReference type="RefSeq" id="WP_162448304.1">
    <property type="nucleotide sequence ID" value="NZ_WLZY01000001.1"/>
</dbReference>
<keyword evidence="1" id="KW-0812">Transmembrane</keyword>
<dbReference type="InterPro" id="IPR023393">
    <property type="entry name" value="START-like_dom_sf"/>
</dbReference>
<comment type="caution">
    <text evidence="2">The sequence shown here is derived from an EMBL/GenBank/DDBJ whole genome shotgun (WGS) entry which is preliminary data.</text>
</comment>
<gene>
    <name evidence="2" type="ORF">F7O44_00825</name>
</gene>
<evidence type="ECO:0000256" key="1">
    <source>
        <dbReference type="SAM" id="Phobius"/>
    </source>
</evidence>
<dbReference type="PANTHER" id="PTHR38588:SF1">
    <property type="entry name" value="BLL0334 PROTEIN"/>
    <property type="match status" value="1"/>
</dbReference>
<feature type="transmembrane region" description="Helical" evidence="1">
    <location>
        <begin position="205"/>
        <end position="224"/>
    </location>
</feature>
<reference evidence="2 3" key="1">
    <citation type="submission" date="2019-11" db="EMBL/GenBank/DDBJ databases">
        <authorList>
            <person name="Li X.-J."/>
            <person name="Feng X.-M."/>
        </authorList>
    </citation>
    <scope>NUCLEOTIDE SEQUENCE [LARGE SCALE GENOMIC DNA]</scope>
    <source>
        <strain evidence="2 3">XMNu-373</strain>
    </source>
</reference>
<sequence length="228" mass="22359">MKITGSAVLHAPRERVWQALNDPAVLVRTIPGCQRLETIGPDQYRMTVSAGVASIKGVYAGEVQLRDQQEPATFVLKASGAGAPGTVSADVRVTLNENGDGVTTLDYDADAIVGGMIGGVGQRMLSGVAKKTAGEFFAAVDDVLTGKTAAAVAAATGEAGVTAGPAGPVPGTGAPAPAASGVYEAPAAPASGAAAVLGGDFGRGVLVGAAIALGGVVVGGWIAGRRRG</sequence>
<keyword evidence="1" id="KW-1133">Transmembrane helix</keyword>
<dbReference type="EMBL" id="WLZY01000001">
    <property type="protein sequence ID" value="NDL55609.1"/>
    <property type="molecule type" value="Genomic_DNA"/>
</dbReference>
<dbReference type="Gene3D" id="3.30.530.20">
    <property type="match status" value="1"/>
</dbReference>
<accession>A0A7K3LX52</accession>
<dbReference type="PANTHER" id="PTHR38588">
    <property type="entry name" value="BLL0334 PROTEIN"/>
    <property type="match status" value="1"/>
</dbReference>
<keyword evidence="3" id="KW-1185">Reference proteome</keyword>
<protein>
    <submittedName>
        <fullName evidence="2">Carbon monoxide dehydrogenase</fullName>
    </submittedName>
</protein>
<dbReference type="CDD" id="cd05018">
    <property type="entry name" value="CoxG"/>
    <property type="match status" value="1"/>
</dbReference>
<dbReference type="InterPro" id="IPR010419">
    <property type="entry name" value="CO_DH_gsu"/>
</dbReference>
<evidence type="ECO:0000313" key="3">
    <source>
        <dbReference type="Proteomes" id="UP000460435"/>
    </source>
</evidence>
<proteinExistence type="predicted"/>
<dbReference type="AlphaFoldDB" id="A0A7K3LX52"/>
<dbReference type="Proteomes" id="UP000460435">
    <property type="component" value="Unassembled WGS sequence"/>
</dbReference>